<proteinExistence type="predicted"/>
<name>A0A2T4UVF3_9MICO</name>
<dbReference type="EMBL" id="PZPL01000001">
    <property type="protein sequence ID" value="PTL73489.1"/>
    <property type="molecule type" value="Genomic_DNA"/>
</dbReference>
<comment type="caution">
    <text evidence="1">The sequence shown here is derived from an EMBL/GenBank/DDBJ whole genome shotgun (WGS) entry which is preliminary data.</text>
</comment>
<sequence>MITARRTCARDRPSARIEVLQSFGELDPEGGNPYLHQLVSSLPPLIRCSFFRWRTALFGCYDVFHLHWPEHLLVAQGPKGLVKSALFGLLLIRLAISRVPVIRTVHNPQPHEGVGLLDRWLLSRADRLTSYSIVMSRSSVAPPSNRRLIPHGHYRDWYGPSEAQQRVPGRLLFFGLIREYKGIPELIAAFGETANPSSTLSIVGLPFDAGLAARVVERAAADPRVSVTLGHASDAALALAIREAELVALPYAHMLNSGALLLALSLDRPVLVPRTPGNEELSNEVGSGWILMYDGPLTAEALGAALQAAGAARGGRPDLSRREWPELGRQLAEVYHEAVRSGRRDRDDA</sequence>
<reference evidence="1 2" key="1">
    <citation type="submission" date="2018-03" db="EMBL/GenBank/DDBJ databases">
        <title>Bacteriophage NCPPB3778 and a type I-E CRISPR drive the evolution of the US Biological Select Agent, Rathayibacter toxicus.</title>
        <authorList>
            <person name="Davis E.W.II."/>
            <person name="Tabima J.F."/>
            <person name="Weisberg A.J."/>
            <person name="Dantas Lopes L."/>
            <person name="Wiseman M.S."/>
            <person name="Wiseman M.S."/>
            <person name="Pupko T."/>
            <person name="Belcher M.S."/>
            <person name="Sechler A.J."/>
            <person name="Tancos M.A."/>
            <person name="Schroeder B.K."/>
            <person name="Murray T.D."/>
            <person name="Luster D.G."/>
            <person name="Schneider W.L."/>
            <person name="Rogers E."/>
            <person name="Andreote F.D."/>
            <person name="Grunwald N.J."/>
            <person name="Putnam M.L."/>
            <person name="Chang J.H."/>
        </authorList>
    </citation>
    <scope>NUCLEOTIDE SEQUENCE [LARGE SCALE GENOMIC DNA]</scope>
    <source>
        <strain evidence="1 2">DSM 15933</strain>
    </source>
</reference>
<evidence type="ECO:0000313" key="1">
    <source>
        <dbReference type="EMBL" id="PTL73489.1"/>
    </source>
</evidence>
<keyword evidence="1" id="KW-0808">Transferase</keyword>
<protein>
    <submittedName>
        <fullName evidence="1">GDP-mannose--glycolipid 4-beta-D-mannosyltransferase</fullName>
    </submittedName>
</protein>
<organism evidence="1 2">
    <name type="scientific">Rathayibacter caricis DSM 15933</name>
    <dbReference type="NCBI Taxonomy" id="1328867"/>
    <lineage>
        <taxon>Bacteria</taxon>
        <taxon>Bacillati</taxon>
        <taxon>Actinomycetota</taxon>
        <taxon>Actinomycetes</taxon>
        <taxon>Micrococcales</taxon>
        <taxon>Microbacteriaceae</taxon>
        <taxon>Rathayibacter</taxon>
    </lineage>
</organism>
<dbReference type="SUPFAM" id="SSF53756">
    <property type="entry name" value="UDP-Glycosyltransferase/glycogen phosphorylase"/>
    <property type="match status" value="1"/>
</dbReference>
<dbReference type="RefSeq" id="WP_107574930.1">
    <property type="nucleotide sequence ID" value="NZ_PZPL01000001.1"/>
</dbReference>
<accession>A0A2T4UVF3</accession>
<keyword evidence="1" id="KW-0328">Glycosyltransferase</keyword>
<dbReference type="Gene3D" id="3.40.50.2000">
    <property type="entry name" value="Glycogen Phosphorylase B"/>
    <property type="match status" value="1"/>
</dbReference>
<dbReference type="Proteomes" id="UP000241085">
    <property type="component" value="Unassembled WGS sequence"/>
</dbReference>
<evidence type="ECO:0000313" key="2">
    <source>
        <dbReference type="Proteomes" id="UP000241085"/>
    </source>
</evidence>
<dbReference type="GO" id="GO:0016757">
    <property type="term" value="F:glycosyltransferase activity"/>
    <property type="evidence" value="ECO:0007669"/>
    <property type="project" value="UniProtKB-KW"/>
</dbReference>
<gene>
    <name evidence="1" type="ORF">C1I63_11955</name>
</gene>
<dbReference type="AlphaFoldDB" id="A0A2T4UVF3"/>
<keyword evidence="2" id="KW-1185">Reference proteome</keyword>